<feature type="transmembrane region" description="Helical" evidence="1">
    <location>
        <begin position="264"/>
        <end position="293"/>
    </location>
</feature>
<feature type="transmembrane region" description="Helical" evidence="1">
    <location>
        <begin position="147"/>
        <end position="165"/>
    </location>
</feature>
<feature type="transmembrane region" description="Helical" evidence="1">
    <location>
        <begin position="92"/>
        <end position="112"/>
    </location>
</feature>
<feature type="transmembrane region" description="Helical" evidence="1">
    <location>
        <begin position="360"/>
        <end position="381"/>
    </location>
</feature>
<dbReference type="Proteomes" id="UP000034344">
    <property type="component" value="Unassembled WGS sequence"/>
</dbReference>
<keyword evidence="1" id="KW-0812">Transmembrane</keyword>
<organism evidence="3 4">
    <name type="scientific">Candidatus Roizmanbacteria bacterium GW2011_GWA2_36_23</name>
    <dbReference type="NCBI Taxonomy" id="1618480"/>
    <lineage>
        <taxon>Bacteria</taxon>
        <taxon>Candidatus Roizmaniibacteriota</taxon>
    </lineage>
</organism>
<accession>A0A0G0E9K3</accession>
<reference evidence="3 4" key="1">
    <citation type="journal article" date="2015" name="Nature">
        <title>rRNA introns, odd ribosomes, and small enigmatic genomes across a large radiation of phyla.</title>
        <authorList>
            <person name="Brown C.T."/>
            <person name="Hug L.A."/>
            <person name="Thomas B.C."/>
            <person name="Sharon I."/>
            <person name="Castelle C.J."/>
            <person name="Singh A."/>
            <person name="Wilkins M.J."/>
            <person name="Williams K.H."/>
            <person name="Banfield J.F."/>
        </authorList>
    </citation>
    <scope>NUCLEOTIDE SEQUENCE [LARGE SCALE GENOMIC DNA]</scope>
</reference>
<feature type="domain" description="Glycosyltransferase RgtA/B/C/D-like" evidence="2">
    <location>
        <begin position="94"/>
        <end position="243"/>
    </location>
</feature>
<evidence type="ECO:0000256" key="1">
    <source>
        <dbReference type="SAM" id="Phobius"/>
    </source>
</evidence>
<evidence type="ECO:0000313" key="3">
    <source>
        <dbReference type="EMBL" id="KKQ02177.1"/>
    </source>
</evidence>
<feature type="transmembrane region" description="Helical" evidence="1">
    <location>
        <begin position="329"/>
        <end position="353"/>
    </location>
</feature>
<keyword evidence="1" id="KW-0472">Membrane</keyword>
<evidence type="ECO:0000313" key="4">
    <source>
        <dbReference type="Proteomes" id="UP000034344"/>
    </source>
</evidence>
<protein>
    <recommendedName>
        <fullName evidence="2">Glycosyltransferase RgtA/B/C/D-like domain-containing protein</fullName>
    </recommendedName>
</protein>
<feature type="transmembrane region" description="Helical" evidence="1">
    <location>
        <begin position="194"/>
        <end position="210"/>
    </location>
</feature>
<feature type="transmembrane region" description="Helical" evidence="1">
    <location>
        <begin position="124"/>
        <end position="141"/>
    </location>
</feature>
<name>A0A0G0E9K3_9BACT</name>
<comment type="caution">
    <text evidence="3">The sequence shown here is derived from an EMBL/GenBank/DDBJ whole genome shotgun (WGS) entry which is preliminary data.</text>
</comment>
<gene>
    <name evidence="3" type="ORF">US11_C0001G0136</name>
</gene>
<feature type="transmembrane region" description="Helical" evidence="1">
    <location>
        <begin position="305"/>
        <end position="323"/>
    </location>
</feature>
<dbReference type="STRING" id="1618480.US11_C0001G0136"/>
<sequence>MVGQAVYGDGIYYYSLTRSIVKDQNIDISNDISHKFNPLSNNSFQTEKTESVKTKSWFPIGPSLSWIPAFLAAEFIANNFRNVFPNNGYSDIYQFSVGLENILFIVIGIIIMFKLLSDFFSKKIALLTSFLFLFSTNLLFYGSLDVINSHPLSFLLGSIFIYYWWKTYKKRKIYQWFILGCWLGALGLTRTQDLIFGLFAFFDILVVLYRNKQTRLESLLKLFVSIMLFLTGILIVFLPQLYYWKIIFGNYLANPYMKVGFSFLNPQIIGVLFNLKTGLLIWTPVFGLSIIALIRKIDKKPIFKYWLFFLICQLYLIASWKEWHQGGSFSIRMILSSSILYAVGLGLIVDFLYNRGIRYFVLMGFSLVCFNMAAIFIFLLYM</sequence>
<dbReference type="EMBL" id="LBRS01000001">
    <property type="protein sequence ID" value="KKQ02177.1"/>
    <property type="molecule type" value="Genomic_DNA"/>
</dbReference>
<dbReference type="AlphaFoldDB" id="A0A0G0E9K3"/>
<proteinExistence type="predicted"/>
<evidence type="ECO:0000259" key="2">
    <source>
        <dbReference type="Pfam" id="PF13231"/>
    </source>
</evidence>
<dbReference type="InterPro" id="IPR038731">
    <property type="entry name" value="RgtA/B/C-like"/>
</dbReference>
<feature type="transmembrane region" description="Helical" evidence="1">
    <location>
        <begin position="172"/>
        <end position="188"/>
    </location>
</feature>
<dbReference type="Pfam" id="PF13231">
    <property type="entry name" value="PMT_2"/>
    <property type="match status" value="1"/>
</dbReference>
<feature type="transmembrane region" description="Helical" evidence="1">
    <location>
        <begin position="222"/>
        <end position="244"/>
    </location>
</feature>
<keyword evidence="1" id="KW-1133">Transmembrane helix</keyword>